<evidence type="ECO:0000313" key="2">
    <source>
        <dbReference type="Proteomes" id="UP000178534"/>
    </source>
</evidence>
<dbReference type="EMBL" id="MHLP01000017">
    <property type="protein sequence ID" value="OGZ12832.1"/>
    <property type="molecule type" value="Genomic_DNA"/>
</dbReference>
<dbReference type="Proteomes" id="UP000178534">
    <property type="component" value="Unassembled WGS sequence"/>
</dbReference>
<name>A0A1G2DHD1_9BACT</name>
<reference evidence="1 2" key="1">
    <citation type="journal article" date="2016" name="Nat. Commun.">
        <title>Thousands of microbial genomes shed light on interconnected biogeochemical processes in an aquifer system.</title>
        <authorList>
            <person name="Anantharaman K."/>
            <person name="Brown C.T."/>
            <person name="Hug L.A."/>
            <person name="Sharon I."/>
            <person name="Castelle C.J."/>
            <person name="Probst A.J."/>
            <person name="Thomas B.C."/>
            <person name="Singh A."/>
            <person name="Wilkins M.J."/>
            <person name="Karaoz U."/>
            <person name="Brodie E.L."/>
            <person name="Williams K.H."/>
            <person name="Hubbard S.S."/>
            <person name="Banfield J.F."/>
        </authorList>
    </citation>
    <scope>NUCLEOTIDE SEQUENCE [LARGE SCALE GENOMIC DNA]</scope>
</reference>
<protein>
    <submittedName>
        <fullName evidence="1">Uncharacterized protein</fullName>
    </submittedName>
</protein>
<dbReference type="AlphaFoldDB" id="A0A1G2DHD1"/>
<sequence>MGRLETPLDDELDRLSDELLKLKTETNNLVRNYHPDEVAAMQSGLPRKGAAANEQMARTKFVRMREIEAILNMHHGN</sequence>
<proteinExistence type="predicted"/>
<accession>A0A1G2DHD1</accession>
<gene>
    <name evidence="1" type="ORF">A2942_02975</name>
</gene>
<organism evidence="1 2">
    <name type="scientific">Candidatus Lloydbacteria bacterium RIFCSPLOWO2_01_FULL_50_20</name>
    <dbReference type="NCBI Taxonomy" id="1798665"/>
    <lineage>
        <taxon>Bacteria</taxon>
        <taxon>Candidatus Lloydiibacteriota</taxon>
    </lineage>
</organism>
<evidence type="ECO:0000313" key="1">
    <source>
        <dbReference type="EMBL" id="OGZ12832.1"/>
    </source>
</evidence>
<comment type="caution">
    <text evidence="1">The sequence shown here is derived from an EMBL/GenBank/DDBJ whole genome shotgun (WGS) entry which is preliminary data.</text>
</comment>